<dbReference type="NCBIfam" id="NF004085">
    <property type="entry name" value="PRK05586.1"/>
    <property type="match status" value="1"/>
</dbReference>
<protein>
    <recommendedName>
        <fullName evidence="4 13">Biotin carboxylase</fullName>
        <ecNumber evidence="4 13">6.3.4.14</ecNumber>
    </recommendedName>
    <alternativeName>
        <fullName evidence="13">Acetyl-coenzyme A carboxylase biotin carboxylase subunit A</fullName>
    </alternativeName>
</protein>
<dbReference type="SUPFAM" id="SSF56059">
    <property type="entry name" value="Glutathione synthetase ATP-binding domain-like"/>
    <property type="match status" value="1"/>
</dbReference>
<evidence type="ECO:0000256" key="8">
    <source>
        <dbReference type="ARBA" id="ARBA00022840"/>
    </source>
</evidence>
<evidence type="ECO:0000259" key="15">
    <source>
        <dbReference type="PROSITE" id="PS50979"/>
    </source>
</evidence>
<dbReference type="PROSITE" id="PS50975">
    <property type="entry name" value="ATP_GRASP"/>
    <property type="match status" value="1"/>
</dbReference>
<dbReference type="Pfam" id="PF02786">
    <property type="entry name" value="CPSase_L_D2"/>
    <property type="match status" value="1"/>
</dbReference>
<dbReference type="InterPro" id="IPR011764">
    <property type="entry name" value="Biotin_carboxylation_dom"/>
</dbReference>
<dbReference type="Proteomes" id="UP001198962">
    <property type="component" value="Unassembled WGS sequence"/>
</dbReference>
<dbReference type="GO" id="GO:0005524">
    <property type="term" value="F:ATP binding"/>
    <property type="evidence" value="ECO:0007669"/>
    <property type="project" value="UniProtKB-UniRule"/>
</dbReference>
<dbReference type="RefSeq" id="WP_308451444.1">
    <property type="nucleotide sequence ID" value="NZ_JAJEPU010000023.1"/>
</dbReference>
<evidence type="ECO:0000313" key="16">
    <source>
        <dbReference type="EMBL" id="MCC2164997.1"/>
    </source>
</evidence>
<dbReference type="InterPro" id="IPR051602">
    <property type="entry name" value="ACC_Biotin_Carboxylase"/>
</dbReference>
<feature type="domain" description="ATP-grasp" evidence="14">
    <location>
        <begin position="120"/>
        <end position="317"/>
    </location>
</feature>
<keyword evidence="10 13" id="KW-0092">Biotin</keyword>
<dbReference type="EC" id="6.3.4.14" evidence="4 13"/>
<keyword evidence="8 12" id="KW-0067">ATP-binding</keyword>
<evidence type="ECO:0000256" key="9">
    <source>
        <dbReference type="ARBA" id="ARBA00022842"/>
    </source>
</evidence>
<feature type="domain" description="Biotin carboxylation" evidence="15">
    <location>
        <begin position="1"/>
        <end position="446"/>
    </location>
</feature>
<evidence type="ECO:0000256" key="12">
    <source>
        <dbReference type="PROSITE-ProRule" id="PRU00409"/>
    </source>
</evidence>
<comment type="function">
    <text evidence="1 13">This protein is a component of the acetyl coenzyme A carboxylase complex; first, biotin carboxylase catalyzes the carboxylation of the carrier protein and then the transcarboxylase transfers the carboxyl group to form malonyl-CoA.</text>
</comment>
<sequence length="451" mass="50345">MFEKILIANRGEIAVRIIRACREMGIKTVAVYSEADRDSLHTLLADEAICIGPAPAGQSYLNMERILSATVAMKAEAIHPGFGFLSENARFAELCEKCNIAFIGPSADIINRMGNKSEARKTMIEAGIPVVPGSKEPVYTVEEALEMAKTIGFPVMIKASSGGGGKGMRVSWGEDDFAMNFESAQLESIKGFSDNTMYLERYVEKPRHVEFQIMADKYGNVVHLGERDCSIQRRHQKVLEESPSVAISDELRRKMGETAVRAAKAVGYENAGTIEFLLDKNRNFYFMEMNTRIQVEHPVTELVTGLDLIKEQIRVASGERLSVSQKDIHVSGHAIECRINAENPERNFMPCPGTITNIHVPGGNGVRVDTHIYNDYKVPANYDSMLMKLIVHGRDRAEAIAKMRSALGELIIEGIDTNLDFQYEILNNEAYQNGEVDTDFIPTYFPQYCRE</sequence>
<gene>
    <name evidence="16" type="ORF">LKD32_08905</name>
</gene>
<evidence type="ECO:0000313" key="17">
    <source>
        <dbReference type="Proteomes" id="UP001198962"/>
    </source>
</evidence>
<dbReference type="InterPro" id="IPR005481">
    <property type="entry name" value="BC-like_N"/>
</dbReference>
<dbReference type="InterPro" id="IPR005482">
    <property type="entry name" value="Biotin_COase_C"/>
</dbReference>
<dbReference type="GO" id="GO:0004075">
    <property type="term" value="F:biotin carboxylase activity"/>
    <property type="evidence" value="ECO:0007669"/>
    <property type="project" value="UniProtKB-EC"/>
</dbReference>
<dbReference type="AlphaFoldDB" id="A0AAE3ATB4"/>
<keyword evidence="13" id="KW-0443">Lipid metabolism</keyword>
<evidence type="ECO:0000259" key="14">
    <source>
        <dbReference type="PROSITE" id="PS50975"/>
    </source>
</evidence>
<dbReference type="InterPro" id="IPR004549">
    <property type="entry name" value="Acetyl_CoA_COase_biotin_COase"/>
</dbReference>
<dbReference type="FunFam" id="3.30.470.20:FF:000028">
    <property type="entry name" value="Methylcrotonoyl-CoA carboxylase subunit alpha, mitochondrial"/>
    <property type="match status" value="1"/>
</dbReference>
<name>A0AAE3ATB4_9FIRM</name>
<dbReference type="FunFam" id="3.30.1490.20:FF:000003">
    <property type="entry name" value="acetyl-CoA carboxylase isoform X1"/>
    <property type="match status" value="1"/>
</dbReference>
<proteinExistence type="predicted"/>
<keyword evidence="13" id="KW-0444">Lipid biosynthesis</keyword>
<dbReference type="InterPro" id="IPR016185">
    <property type="entry name" value="PreATP-grasp_dom_sf"/>
</dbReference>
<dbReference type="GO" id="GO:0046872">
    <property type="term" value="F:metal ion binding"/>
    <property type="evidence" value="ECO:0007669"/>
    <property type="project" value="UniProtKB-KW"/>
</dbReference>
<evidence type="ECO:0000256" key="13">
    <source>
        <dbReference type="RuleBase" id="RU365063"/>
    </source>
</evidence>
<evidence type="ECO:0000256" key="6">
    <source>
        <dbReference type="ARBA" id="ARBA00022723"/>
    </source>
</evidence>
<keyword evidence="9" id="KW-0460">Magnesium</keyword>
<keyword evidence="6" id="KW-0479">Metal-binding</keyword>
<dbReference type="GO" id="GO:0006633">
    <property type="term" value="P:fatty acid biosynthetic process"/>
    <property type="evidence" value="ECO:0007669"/>
    <property type="project" value="UniProtKB-KW"/>
</dbReference>
<dbReference type="PANTHER" id="PTHR48095">
    <property type="entry name" value="PYRUVATE CARBOXYLASE SUBUNIT A"/>
    <property type="match status" value="1"/>
</dbReference>
<dbReference type="SMART" id="SM00878">
    <property type="entry name" value="Biotin_carb_C"/>
    <property type="match status" value="1"/>
</dbReference>
<dbReference type="Pfam" id="PF02785">
    <property type="entry name" value="Biotin_carb_C"/>
    <property type="match status" value="1"/>
</dbReference>
<accession>A0AAE3ATB4</accession>
<dbReference type="PROSITE" id="PS00867">
    <property type="entry name" value="CPSASE_2"/>
    <property type="match status" value="1"/>
</dbReference>
<dbReference type="SUPFAM" id="SSF52440">
    <property type="entry name" value="PreATP-grasp domain"/>
    <property type="match status" value="1"/>
</dbReference>
<keyword evidence="5 13" id="KW-0436">Ligase</keyword>
<dbReference type="NCBIfam" id="NF006367">
    <property type="entry name" value="PRK08591.1"/>
    <property type="match status" value="1"/>
</dbReference>
<comment type="subunit">
    <text evidence="3 13">Acetyl-CoA carboxylase is a heterohexamer of biotin carboxyl carrier protein, biotin carboxylase and the two subunits of carboxyl transferase in a 2:2 complex.</text>
</comment>
<comment type="catalytic activity">
    <reaction evidence="11 13">
        <text>N(6)-biotinyl-L-lysyl-[protein] + hydrogencarbonate + ATP = N(6)-carboxybiotinyl-L-lysyl-[protein] + ADP + phosphate + H(+)</text>
        <dbReference type="Rhea" id="RHEA:13501"/>
        <dbReference type="Rhea" id="RHEA-COMP:10505"/>
        <dbReference type="Rhea" id="RHEA-COMP:10506"/>
        <dbReference type="ChEBI" id="CHEBI:15378"/>
        <dbReference type="ChEBI" id="CHEBI:17544"/>
        <dbReference type="ChEBI" id="CHEBI:30616"/>
        <dbReference type="ChEBI" id="CHEBI:43474"/>
        <dbReference type="ChEBI" id="CHEBI:83144"/>
        <dbReference type="ChEBI" id="CHEBI:83145"/>
        <dbReference type="ChEBI" id="CHEBI:456216"/>
        <dbReference type="EC" id="6.3.4.14"/>
    </reaction>
</comment>
<organism evidence="16 17">
    <name type="scientific">Brotaphodocola catenula</name>
    <dbReference type="NCBI Taxonomy" id="2885361"/>
    <lineage>
        <taxon>Bacteria</taxon>
        <taxon>Bacillati</taxon>
        <taxon>Bacillota</taxon>
        <taxon>Clostridia</taxon>
        <taxon>Lachnospirales</taxon>
        <taxon>Lachnospiraceae</taxon>
        <taxon>Brotaphodocola</taxon>
    </lineage>
</organism>
<keyword evidence="13" id="KW-0275">Fatty acid biosynthesis</keyword>
<comment type="pathway">
    <text evidence="2 13">Lipid metabolism; malonyl-CoA biosynthesis; malonyl-CoA from acetyl-CoA: step 1/1.</text>
</comment>
<dbReference type="PROSITE" id="PS00866">
    <property type="entry name" value="CPSASE_1"/>
    <property type="match status" value="1"/>
</dbReference>
<evidence type="ECO:0000256" key="7">
    <source>
        <dbReference type="ARBA" id="ARBA00022741"/>
    </source>
</evidence>
<reference evidence="16" key="1">
    <citation type="submission" date="2021-10" db="EMBL/GenBank/DDBJ databases">
        <title>Anaerobic single-cell dispensing facilitates the cultivation of human gut bacteria.</title>
        <authorList>
            <person name="Afrizal A."/>
        </authorList>
    </citation>
    <scope>NUCLEOTIDE SEQUENCE</scope>
    <source>
        <strain evidence="16">CLA-AA-H274</strain>
    </source>
</reference>
<dbReference type="PANTHER" id="PTHR48095:SF2">
    <property type="entry name" value="BIOTIN CARBOXYLASE, CHLOROPLASTIC"/>
    <property type="match status" value="1"/>
</dbReference>
<dbReference type="Pfam" id="PF00289">
    <property type="entry name" value="Biotin_carb_N"/>
    <property type="match status" value="1"/>
</dbReference>
<dbReference type="InterPro" id="IPR005479">
    <property type="entry name" value="CPAse_ATP-bd"/>
</dbReference>
<dbReference type="FunFam" id="3.40.50.20:FF:000010">
    <property type="entry name" value="Propionyl-CoA carboxylase subunit alpha"/>
    <property type="match status" value="1"/>
</dbReference>
<evidence type="ECO:0000256" key="2">
    <source>
        <dbReference type="ARBA" id="ARBA00004956"/>
    </source>
</evidence>
<evidence type="ECO:0000256" key="11">
    <source>
        <dbReference type="ARBA" id="ARBA00048600"/>
    </source>
</evidence>
<keyword evidence="7 12" id="KW-0547">Nucleotide-binding</keyword>
<dbReference type="InterPro" id="IPR011054">
    <property type="entry name" value="Rudment_hybrid_motif"/>
</dbReference>
<evidence type="ECO:0000256" key="4">
    <source>
        <dbReference type="ARBA" id="ARBA00013263"/>
    </source>
</evidence>
<dbReference type="Gene3D" id="3.30.470.20">
    <property type="entry name" value="ATP-grasp fold, B domain"/>
    <property type="match status" value="1"/>
</dbReference>
<dbReference type="EMBL" id="JAJEPU010000023">
    <property type="protein sequence ID" value="MCC2164997.1"/>
    <property type="molecule type" value="Genomic_DNA"/>
</dbReference>
<dbReference type="NCBIfam" id="TIGR00514">
    <property type="entry name" value="accC"/>
    <property type="match status" value="1"/>
</dbReference>
<dbReference type="SUPFAM" id="SSF51246">
    <property type="entry name" value="Rudiment single hybrid motif"/>
    <property type="match status" value="1"/>
</dbReference>
<comment type="caution">
    <text evidence="16">The sequence shown here is derived from an EMBL/GenBank/DDBJ whole genome shotgun (WGS) entry which is preliminary data.</text>
</comment>
<dbReference type="PROSITE" id="PS50979">
    <property type="entry name" value="BC"/>
    <property type="match status" value="1"/>
</dbReference>
<evidence type="ECO:0000256" key="10">
    <source>
        <dbReference type="ARBA" id="ARBA00023267"/>
    </source>
</evidence>
<evidence type="ECO:0000256" key="5">
    <source>
        <dbReference type="ARBA" id="ARBA00022598"/>
    </source>
</evidence>
<keyword evidence="13" id="KW-0276">Fatty acid metabolism</keyword>
<dbReference type="InterPro" id="IPR011761">
    <property type="entry name" value="ATP-grasp"/>
</dbReference>
<evidence type="ECO:0000256" key="1">
    <source>
        <dbReference type="ARBA" id="ARBA00003761"/>
    </source>
</evidence>
<keyword evidence="17" id="KW-1185">Reference proteome</keyword>
<evidence type="ECO:0000256" key="3">
    <source>
        <dbReference type="ARBA" id="ARBA00011750"/>
    </source>
</evidence>